<dbReference type="FunFam" id="3.30.70.330:FF:000110">
    <property type="entry name" value="RNA-binding protein 10 isoform X1"/>
    <property type="match status" value="1"/>
</dbReference>
<dbReference type="Xenbase" id="XB-GENE-494987">
    <property type="gene designation" value="rbm5"/>
</dbReference>
<evidence type="ECO:0000256" key="6">
    <source>
        <dbReference type="PROSITE-ProRule" id="PRU00176"/>
    </source>
</evidence>
<dbReference type="PANTHER" id="PTHR13948:SF21">
    <property type="entry name" value="RNA-BINDING PROTEIN 5"/>
    <property type="match status" value="1"/>
</dbReference>
<dbReference type="InterPro" id="IPR000504">
    <property type="entry name" value="RRM_dom"/>
</dbReference>
<dbReference type="GO" id="GO:0003723">
    <property type="term" value="F:RNA binding"/>
    <property type="evidence" value="ECO:0007669"/>
    <property type="project" value="UniProtKB-UniRule"/>
</dbReference>
<evidence type="ECO:0000256" key="5">
    <source>
        <dbReference type="PROSITE-ProRule" id="PRU00042"/>
    </source>
</evidence>
<evidence type="ECO:0000256" key="7">
    <source>
        <dbReference type="SAM" id="MobiDB-lite"/>
    </source>
</evidence>
<dbReference type="PROSITE" id="PS50174">
    <property type="entry name" value="G_PATCH"/>
    <property type="match status" value="1"/>
</dbReference>
<evidence type="ECO:0000256" key="1">
    <source>
        <dbReference type="ARBA" id="ARBA00004123"/>
    </source>
</evidence>
<dbReference type="PANTHER" id="PTHR13948">
    <property type="entry name" value="RNA-BINDING PROTEIN"/>
    <property type="match status" value="1"/>
</dbReference>
<dbReference type="PROSITE" id="PS50102">
    <property type="entry name" value="RRM"/>
    <property type="match status" value="1"/>
</dbReference>
<comment type="similarity">
    <text evidence="2">Belongs to the RBM5/RBM10 family.</text>
</comment>
<dbReference type="PROSITE" id="PS50157">
    <property type="entry name" value="ZINC_FINGER_C2H2_2"/>
    <property type="match status" value="1"/>
</dbReference>
<dbReference type="InterPro" id="IPR035979">
    <property type="entry name" value="RBD_domain_sf"/>
</dbReference>
<comment type="subcellular location">
    <subcellularLocation>
        <location evidence="1">Nucleus</location>
    </subcellularLocation>
</comment>
<reference evidence="11" key="2">
    <citation type="submission" date="2020-05" db="UniProtKB">
        <authorList>
            <consortium name="Ensembl"/>
        </authorList>
    </citation>
    <scope>IDENTIFICATION</scope>
</reference>
<dbReference type="Bgee" id="ENSXETG00000007303">
    <property type="expression patterns" value="Expressed in brain and 27 other cell types or tissues"/>
</dbReference>
<feature type="region of interest" description="Disordered" evidence="7">
    <location>
        <begin position="316"/>
        <end position="393"/>
    </location>
</feature>
<dbReference type="SMART" id="SM00360">
    <property type="entry name" value="RRM"/>
    <property type="match status" value="1"/>
</dbReference>
<feature type="domain" description="RRM" evidence="8">
    <location>
        <begin position="103"/>
        <end position="183"/>
    </location>
</feature>
<dbReference type="Ensembl" id="ENSXETT00000079695">
    <property type="protein sequence ID" value="ENSXETP00000099791"/>
    <property type="gene ID" value="ENSXETG00000007303"/>
</dbReference>
<dbReference type="Pfam" id="PF01585">
    <property type="entry name" value="G-patch"/>
    <property type="match status" value="1"/>
</dbReference>
<dbReference type="InterPro" id="IPR000467">
    <property type="entry name" value="G_patch_dom"/>
</dbReference>
<dbReference type="CDD" id="cd12752">
    <property type="entry name" value="RRM1_RBM5"/>
    <property type="match status" value="1"/>
</dbReference>
<evidence type="ECO:0000259" key="8">
    <source>
        <dbReference type="PROSITE" id="PS50102"/>
    </source>
</evidence>
<dbReference type="Pfam" id="PF00076">
    <property type="entry name" value="RRM_1"/>
    <property type="match status" value="1"/>
</dbReference>
<keyword evidence="5" id="KW-0862">Zinc</keyword>
<name>A0A6I8SZZ9_XENTR</name>
<evidence type="ECO:0000256" key="4">
    <source>
        <dbReference type="ARBA" id="ARBA00023242"/>
    </source>
</evidence>
<dbReference type="Pfam" id="PF17780">
    <property type="entry name" value="OCRE"/>
    <property type="match status" value="1"/>
</dbReference>
<dbReference type="InterPro" id="IPR012677">
    <property type="entry name" value="Nucleotide-bd_a/b_plait_sf"/>
</dbReference>
<dbReference type="GO" id="GO:0005634">
    <property type="term" value="C:nucleus"/>
    <property type="evidence" value="ECO:0007669"/>
    <property type="project" value="UniProtKB-SubCell"/>
</dbReference>
<dbReference type="SMART" id="SM00443">
    <property type="entry name" value="G_patch"/>
    <property type="match status" value="1"/>
</dbReference>
<evidence type="ECO:0000313" key="11">
    <source>
        <dbReference type="Ensembl" id="ENSXETP00000099791"/>
    </source>
</evidence>
<accession>A0A6I8SZZ9</accession>
<dbReference type="AlphaFoldDB" id="A0A6I8SZZ9"/>
<keyword evidence="5" id="KW-0863">Zinc-finger</keyword>
<keyword evidence="5" id="KW-0479">Metal-binding</keyword>
<evidence type="ECO:0000256" key="2">
    <source>
        <dbReference type="ARBA" id="ARBA00009144"/>
    </source>
</evidence>
<proteinExistence type="inferred from homology"/>
<dbReference type="GO" id="GO:0008270">
    <property type="term" value="F:zinc ion binding"/>
    <property type="evidence" value="ECO:0007669"/>
    <property type="project" value="UniProtKB-KW"/>
</dbReference>
<feature type="compositionally biased region" description="Low complexity" evidence="7">
    <location>
        <begin position="360"/>
        <end position="382"/>
    </location>
</feature>
<dbReference type="GeneTree" id="ENSGT00940000156617"/>
<evidence type="ECO:0000256" key="3">
    <source>
        <dbReference type="ARBA" id="ARBA00022884"/>
    </source>
</evidence>
<feature type="region of interest" description="Disordered" evidence="7">
    <location>
        <begin position="1"/>
        <end position="86"/>
    </location>
</feature>
<keyword evidence="4" id="KW-0539">Nucleus</keyword>
<dbReference type="InterPro" id="IPR013087">
    <property type="entry name" value="Znf_C2H2_type"/>
</dbReference>
<reference evidence="11" key="1">
    <citation type="journal article" date="2010" name="Science">
        <title>The genome of the Western clawed frog Xenopus tropicalis.</title>
        <authorList>
            <person name="Hellsten U."/>
            <person name="Harland R.M."/>
            <person name="Gilchrist M.J."/>
            <person name="Hendrix D."/>
            <person name="Jurka J."/>
            <person name="Kapitonov V."/>
            <person name="Ovcharenko I."/>
            <person name="Putnam N.H."/>
            <person name="Shu S."/>
            <person name="Taher L."/>
            <person name="Blitz I.L."/>
            <person name="Blumberg B."/>
            <person name="Dichmann D.S."/>
            <person name="Dubchak I."/>
            <person name="Amaya E."/>
            <person name="Detter J.C."/>
            <person name="Fletcher R."/>
            <person name="Gerhard D.S."/>
            <person name="Goodstein D."/>
            <person name="Graves T."/>
            <person name="Grigoriev I.V."/>
            <person name="Grimwood J."/>
            <person name="Kawashima T."/>
            <person name="Lindquist E."/>
            <person name="Lucas S.M."/>
            <person name="Mead P.E."/>
            <person name="Mitros T."/>
            <person name="Ogino H."/>
            <person name="Ohta Y."/>
            <person name="Poliakov A.V."/>
            <person name="Pollet N."/>
            <person name="Robert J."/>
            <person name="Salamov A."/>
            <person name="Sater A.K."/>
            <person name="Schmutz J."/>
            <person name="Terry A."/>
            <person name="Vize P.D."/>
            <person name="Warren W.C."/>
            <person name="Wells D."/>
            <person name="Wills A."/>
            <person name="Wilson R.K."/>
            <person name="Zimmerman L.B."/>
            <person name="Zorn A.M."/>
            <person name="Grainger R."/>
            <person name="Grammer T."/>
            <person name="Khokha M.K."/>
            <person name="Richardson P.M."/>
            <person name="Rokhsar D.S."/>
        </authorList>
    </citation>
    <scope>NUCLEOTIDE SEQUENCE [LARGE SCALE GENOMIC DNA]</scope>
    <source>
        <strain evidence="11">Nigerian</strain>
    </source>
</reference>
<feature type="domain" description="G-patch" evidence="10">
    <location>
        <begin position="686"/>
        <end position="732"/>
    </location>
</feature>
<gene>
    <name evidence="11" type="primary">rbm5</name>
</gene>
<dbReference type="Gene3D" id="3.30.70.330">
    <property type="match status" value="1"/>
</dbReference>
<protein>
    <submittedName>
        <fullName evidence="11">RNA-binding protein 5</fullName>
    </submittedName>
</protein>
<feature type="region of interest" description="Disordered" evidence="7">
    <location>
        <begin position="444"/>
        <end position="481"/>
    </location>
</feature>
<sequence length="758" mass="85957">MGSDKRVSRSERSGRYGSAFDRDDRDDRDTRSRRRDSEYKRYRDERSSERYDDYRDYDSPERDRMRDRERRNSDRSEDGYHSDGDYMDHDYRQDYYMDEKESKTIMLRGLPININENDIRELVESFEGPQPADVRLMKRKTGLSRGFAFVEFYHLQDATRWMEANQKKLVIQGKTIAMHYSNPRPKFEDWLCNKNLIWKPLQDHLMLLSLLITIVTEASQLLQILQTLHPPLKIDGKTVGVDFAKSARKDLVLPDGHRVSAFSVASTAIAAAQWSSTQQAQQSGEGGEYAYLQPGQEGYANYGQCSQDYQPFYQAQTGAAEQSTAPQAEGSAPVPATTSAVVCQSPQMYQQPGSPTQSGTSTAANTTPASTTSTTEEAAPPNAVIPGVKYSVPDTSTYQYDESSGYYYDPQTGLYYDPNSQYYYNSLTQQYLYWDGEKQTYLPAADGAGQSGAQPNGANAGSSKEGKEKKEKPKSKTAQQIAKDMERWAKSLNKQKENFKNSFQPLSARDEERKESAAADAGFALFEKKQGALLERQFMPDMMMMVNTEEEEKPPNKALVAAYSGDSDNEEESERLLGAVDEEKLLDWKKLACLLCRRQFPNKDALTRHQQLSDLHKQNLEVYRRSKMSEQELEALELKEREAKYRDRAAERREKYGIPEPPEPKRKRFDPTVVNYEQPTKDGIDNSNIGNKMLQAMGWKEGSGLGRKSQGITAPIQAQVRMRGAGLGAKGSSYGVNTSDSYKDAVRKAMFARFSEME</sequence>
<feature type="compositionally biased region" description="Polar residues" evidence="7">
    <location>
        <begin position="316"/>
        <end position="326"/>
    </location>
</feature>
<feature type="domain" description="C2H2-type" evidence="9">
    <location>
        <begin position="591"/>
        <end position="621"/>
    </location>
</feature>
<dbReference type="SUPFAM" id="SSF54928">
    <property type="entry name" value="RNA-binding domain, RBD"/>
    <property type="match status" value="1"/>
</dbReference>
<dbReference type="InterPro" id="IPR041591">
    <property type="entry name" value="OCRE"/>
</dbReference>
<evidence type="ECO:0000259" key="10">
    <source>
        <dbReference type="PROSITE" id="PS50174"/>
    </source>
</evidence>
<feature type="compositionally biased region" description="Polar residues" evidence="7">
    <location>
        <begin position="451"/>
        <end position="460"/>
    </location>
</feature>
<keyword evidence="3 6" id="KW-0694">RNA-binding</keyword>
<dbReference type="InterPro" id="IPR034991">
    <property type="entry name" value="RBM5_RRM1"/>
</dbReference>
<feature type="compositionally biased region" description="Polar residues" evidence="7">
    <location>
        <begin position="336"/>
        <end position="359"/>
    </location>
</feature>
<organism evidence="11">
    <name type="scientific">Xenopus tropicalis</name>
    <name type="common">Western clawed frog</name>
    <name type="synonym">Silurana tropicalis</name>
    <dbReference type="NCBI Taxonomy" id="8364"/>
    <lineage>
        <taxon>Eukaryota</taxon>
        <taxon>Metazoa</taxon>
        <taxon>Chordata</taxon>
        <taxon>Craniata</taxon>
        <taxon>Vertebrata</taxon>
        <taxon>Euteleostomi</taxon>
        <taxon>Amphibia</taxon>
        <taxon>Batrachia</taxon>
        <taxon>Anura</taxon>
        <taxon>Pipoidea</taxon>
        <taxon>Pipidae</taxon>
        <taxon>Xenopodinae</taxon>
        <taxon>Xenopus</taxon>
        <taxon>Silurana</taxon>
    </lineage>
</organism>
<evidence type="ECO:0000259" key="9">
    <source>
        <dbReference type="PROSITE" id="PS50157"/>
    </source>
</evidence>